<dbReference type="Gene3D" id="1.20.120.450">
    <property type="entry name" value="dinb family like domain"/>
    <property type="match status" value="1"/>
</dbReference>
<reference evidence="1" key="1">
    <citation type="journal article" date="2014" name="Int. J. Syst. Evol. Microbiol.">
        <title>Complete genome sequence of Corynebacterium casei LMG S-19264T (=DSM 44701T), isolated from a smear-ripened cheese.</title>
        <authorList>
            <consortium name="US DOE Joint Genome Institute (JGI-PGF)"/>
            <person name="Walter F."/>
            <person name="Albersmeier A."/>
            <person name="Kalinowski J."/>
            <person name="Ruckert C."/>
        </authorList>
    </citation>
    <scope>NUCLEOTIDE SEQUENCE</scope>
    <source>
        <strain evidence="1">KCTC 12710</strain>
    </source>
</reference>
<keyword evidence="2" id="KW-1185">Reference proteome</keyword>
<dbReference type="AlphaFoldDB" id="A0A918R9V2"/>
<dbReference type="InterPro" id="IPR034660">
    <property type="entry name" value="DinB/YfiT-like"/>
</dbReference>
<proteinExistence type="predicted"/>
<accession>A0A918R9V2</accession>
<evidence type="ECO:0008006" key="3">
    <source>
        <dbReference type="Google" id="ProtNLM"/>
    </source>
</evidence>
<dbReference type="EMBL" id="BMWZ01000008">
    <property type="protein sequence ID" value="GGZ90980.1"/>
    <property type="molecule type" value="Genomic_DNA"/>
</dbReference>
<dbReference type="Proteomes" id="UP000636004">
    <property type="component" value="Unassembled WGS sequence"/>
</dbReference>
<sequence length="121" mass="14049">MSFKPSSDKWSKKEILGHLIDSAINNLQRFTTIQFVTKPFKIDSYGQYDLVVSNDYQNSNTSELLEFWKAINVRIMHVISLQNENTLNYKIVLTNGASSDLKFLMLDYVDHLEHHLNQILA</sequence>
<reference evidence="1" key="2">
    <citation type="submission" date="2020-09" db="EMBL/GenBank/DDBJ databases">
        <authorList>
            <person name="Sun Q."/>
            <person name="Kim S."/>
        </authorList>
    </citation>
    <scope>NUCLEOTIDE SEQUENCE</scope>
    <source>
        <strain evidence="1">KCTC 12710</strain>
    </source>
</reference>
<comment type="caution">
    <text evidence="1">The sequence shown here is derived from an EMBL/GenBank/DDBJ whole genome shotgun (WGS) entry which is preliminary data.</text>
</comment>
<dbReference type="RefSeq" id="WP_189362420.1">
    <property type="nucleotide sequence ID" value="NZ_BMWZ01000008.1"/>
</dbReference>
<gene>
    <name evidence="1" type="ORF">GCM10007028_31830</name>
</gene>
<name>A0A918R9V2_9FLAO</name>
<evidence type="ECO:0000313" key="2">
    <source>
        <dbReference type="Proteomes" id="UP000636004"/>
    </source>
</evidence>
<dbReference type="SUPFAM" id="SSF109854">
    <property type="entry name" value="DinB/YfiT-like putative metalloenzymes"/>
    <property type="match status" value="1"/>
</dbReference>
<protein>
    <recommendedName>
        <fullName evidence="3">DinB family protein</fullName>
    </recommendedName>
</protein>
<organism evidence="1 2">
    <name type="scientific">Algibacter mikhailovii</name>
    <dbReference type="NCBI Taxonomy" id="425498"/>
    <lineage>
        <taxon>Bacteria</taxon>
        <taxon>Pseudomonadati</taxon>
        <taxon>Bacteroidota</taxon>
        <taxon>Flavobacteriia</taxon>
        <taxon>Flavobacteriales</taxon>
        <taxon>Flavobacteriaceae</taxon>
        <taxon>Algibacter</taxon>
    </lineage>
</organism>
<evidence type="ECO:0000313" key="1">
    <source>
        <dbReference type="EMBL" id="GGZ90980.1"/>
    </source>
</evidence>